<sequence length="476" mass="50432">MRSRVLTAALPRWVDPAAVFSELMAQQASDAAGAVWLDSGAAANSGRSYLAVSTRAVLSTELNEPVFEWMRREFAATEIDHSAAPAGFRLGWVGWLGYELRRESLGVEVTTPAVTPDAAWLWVDRVIVVDHGSRSLSVLALGDSWTGELAQWRDSIVALVEAAAARTATTAPTRTATPTATTAPTTSLTAFTAPQPAPTAVWRDSDADYLEMIAACQQSIVEGDAYQLCLTTSVHVDHGDRPADPVATYLALRRANPSHHGGFMQVGAISLLSSTPEQFLAIDPSGLIETKPIKGTRRRSADAAEDERLAAELLASDKERAENLMIVDLMRNDLGRVCEVGSVTVPKLFAVESYATVHQLVSTIRGQLRADVSAVDAIKASFPAGSMTGAPKHSATLILDSLERAPRGIYSGVFGYVGLDGAVDLAMVIRSIVMDARGSTIGAGGGITALSVPEEELAEVKLKAAALLRVLGVSSD</sequence>
<dbReference type="InterPro" id="IPR019999">
    <property type="entry name" value="Anth_synth_I-like"/>
</dbReference>
<dbReference type="PANTHER" id="PTHR11236">
    <property type="entry name" value="AMINOBENZOATE/ANTHRANILATE SYNTHASE"/>
    <property type="match status" value="1"/>
</dbReference>
<dbReference type="GO" id="GO:0005737">
    <property type="term" value="C:cytoplasm"/>
    <property type="evidence" value="ECO:0007669"/>
    <property type="project" value="TreeGrafter"/>
</dbReference>
<dbReference type="AlphaFoldDB" id="A0A2M9D8V4"/>
<evidence type="ECO:0000313" key="4">
    <source>
        <dbReference type="Proteomes" id="UP000231742"/>
    </source>
</evidence>
<dbReference type="SUPFAM" id="SSF56322">
    <property type="entry name" value="ADC synthase"/>
    <property type="match status" value="1"/>
</dbReference>
<dbReference type="GO" id="GO:0008153">
    <property type="term" value="P:4-aminobenzoate biosynthetic process"/>
    <property type="evidence" value="ECO:0007669"/>
    <property type="project" value="TreeGrafter"/>
</dbReference>
<dbReference type="Proteomes" id="UP000231742">
    <property type="component" value="Unassembled WGS sequence"/>
</dbReference>
<feature type="domain" description="Chorismate-utilising enzyme C-terminal" evidence="1">
    <location>
        <begin position="206"/>
        <end position="463"/>
    </location>
</feature>
<gene>
    <name evidence="3" type="ORF">CLV85_1345</name>
</gene>
<dbReference type="RefSeq" id="WP_100388778.1">
    <property type="nucleotide sequence ID" value="NZ_BMZU01000001.1"/>
</dbReference>
<dbReference type="Pfam" id="PF04715">
    <property type="entry name" value="Anth_synt_I_N"/>
    <property type="match status" value="1"/>
</dbReference>
<name>A0A2M9D8V4_9MICO</name>
<organism evidence="3 4">
    <name type="scientific">Salinibacterium amurskyense</name>
    <dbReference type="NCBI Taxonomy" id="205941"/>
    <lineage>
        <taxon>Bacteria</taxon>
        <taxon>Bacillati</taxon>
        <taxon>Actinomycetota</taxon>
        <taxon>Actinomycetes</taxon>
        <taxon>Micrococcales</taxon>
        <taxon>Microbacteriaceae</taxon>
        <taxon>Salinibacterium</taxon>
    </lineage>
</organism>
<dbReference type="Gene3D" id="3.60.120.10">
    <property type="entry name" value="Anthranilate synthase"/>
    <property type="match status" value="1"/>
</dbReference>
<dbReference type="InterPro" id="IPR015890">
    <property type="entry name" value="Chorismate_C"/>
</dbReference>
<reference evidence="3 4" key="1">
    <citation type="submission" date="2017-11" db="EMBL/GenBank/DDBJ databases">
        <title>Genomic Encyclopedia of Archaeal and Bacterial Type Strains, Phase II (KMG-II): From Individual Species to Whole Genera.</title>
        <authorList>
            <person name="Goeker M."/>
        </authorList>
    </citation>
    <scope>NUCLEOTIDE SEQUENCE [LARGE SCALE GENOMIC DNA]</scope>
    <source>
        <strain evidence="3 4">DSM 16400</strain>
    </source>
</reference>
<dbReference type="EMBL" id="PGFH01000001">
    <property type="protein sequence ID" value="PJJ82154.1"/>
    <property type="molecule type" value="Genomic_DNA"/>
</dbReference>
<dbReference type="InterPro" id="IPR006805">
    <property type="entry name" value="Anth_synth_I_N"/>
</dbReference>
<proteinExistence type="predicted"/>
<dbReference type="OrthoDB" id="3518032at2"/>
<dbReference type="PANTHER" id="PTHR11236:SF18">
    <property type="entry name" value="AMINODEOXYCHORISMATE SYNTHASE"/>
    <property type="match status" value="1"/>
</dbReference>
<keyword evidence="4" id="KW-1185">Reference proteome</keyword>
<evidence type="ECO:0000259" key="1">
    <source>
        <dbReference type="Pfam" id="PF00425"/>
    </source>
</evidence>
<comment type="caution">
    <text evidence="3">The sequence shown here is derived from an EMBL/GenBank/DDBJ whole genome shotgun (WGS) entry which is preliminary data.</text>
</comment>
<dbReference type="InterPro" id="IPR005801">
    <property type="entry name" value="ADC_synthase"/>
</dbReference>
<dbReference type="Pfam" id="PF00425">
    <property type="entry name" value="Chorismate_bind"/>
    <property type="match status" value="1"/>
</dbReference>
<accession>A0A2M9D8V4</accession>
<dbReference type="GO" id="GO:0046820">
    <property type="term" value="F:4-amino-4-deoxychorismate synthase activity"/>
    <property type="evidence" value="ECO:0007669"/>
    <property type="project" value="TreeGrafter"/>
</dbReference>
<evidence type="ECO:0000313" key="3">
    <source>
        <dbReference type="EMBL" id="PJJ82154.1"/>
    </source>
</evidence>
<feature type="domain" description="Anthranilate synthase component I N-terminal" evidence="2">
    <location>
        <begin position="61"/>
        <end position="136"/>
    </location>
</feature>
<evidence type="ECO:0000259" key="2">
    <source>
        <dbReference type="Pfam" id="PF04715"/>
    </source>
</evidence>
<dbReference type="PRINTS" id="PR00095">
    <property type="entry name" value="ANTSNTHASEI"/>
</dbReference>
<protein>
    <submittedName>
        <fullName evidence="3">Anthranilate synthase component 1</fullName>
    </submittedName>
</protein>
<dbReference type="GO" id="GO:0000162">
    <property type="term" value="P:L-tryptophan biosynthetic process"/>
    <property type="evidence" value="ECO:0007669"/>
    <property type="project" value="TreeGrafter"/>
</dbReference>